<sequence>MRSFLPRAVGLRNDLQSAGFPTNKGVFDDRAYLKKLHKEYERTSTPAHDPHRTGGTGFKLPTPRSGIKYCAYALYLGSGLIQIRPDVRERHCCVGTPSHYLMPQTSFIRLKLVHSLSFVSAVERPLLTVSLPTTYGRGPTITNGGPRPRPGHQSINCRAVSRRDVQLVVTTRDLSSPAVVGSKSDDNGMAEIKASLPTLMLARRPITNIAYAKCVQSEKGVQG</sequence>
<evidence type="ECO:0000313" key="2">
    <source>
        <dbReference type="Proteomes" id="UP000299102"/>
    </source>
</evidence>
<comment type="caution">
    <text evidence="1">The sequence shown here is derived from an EMBL/GenBank/DDBJ whole genome shotgun (WGS) entry which is preliminary data.</text>
</comment>
<dbReference type="EMBL" id="BGZK01002223">
    <property type="protein sequence ID" value="GBP91916.1"/>
    <property type="molecule type" value="Genomic_DNA"/>
</dbReference>
<name>A0A4C1ZTV1_EUMVA</name>
<dbReference type="AlphaFoldDB" id="A0A4C1ZTV1"/>
<dbReference type="Proteomes" id="UP000299102">
    <property type="component" value="Unassembled WGS sequence"/>
</dbReference>
<accession>A0A4C1ZTV1</accession>
<organism evidence="1 2">
    <name type="scientific">Eumeta variegata</name>
    <name type="common">Bagworm moth</name>
    <name type="synonym">Eumeta japonica</name>
    <dbReference type="NCBI Taxonomy" id="151549"/>
    <lineage>
        <taxon>Eukaryota</taxon>
        <taxon>Metazoa</taxon>
        <taxon>Ecdysozoa</taxon>
        <taxon>Arthropoda</taxon>
        <taxon>Hexapoda</taxon>
        <taxon>Insecta</taxon>
        <taxon>Pterygota</taxon>
        <taxon>Neoptera</taxon>
        <taxon>Endopterygota</taxon>
        <taxon>Lepidoptera</taxon>
        <taxon>Glossata</taxon>
        <taxon>Ditrysia</taxon>
        <taxon>Tineoidea</taxon>
        <taxon>Psychidae</taxon>
        <taxon>Oiketicinae</taxon>
        <taxon>Eumeta</taxon>
    </lineage>
</organism>
<evidence type="ECO:0000313" key="1">
    <source>
        <dbReference type="EMBL" id="GBP91916.1"/>
    </source>
</evidence>
<protein>
    <submittedName>
        <fullName evidence="1">Uncharacterized protein</fullName>
    </submittedName>
</protein>
<reference evidence="1 2" key="1">
    <citation type="journal article" date="2019" name="Commun. Biol.">
        <title>The bagworm genome reveals a unique fibroin gene that provides high tensile strength.</title>
        <authorList>
            <person name="Kono N."/>
            <person name="Nakamura H."/>
            <person name="Ohtoshi R."/>
            <person name="Tomita M."/>
            <person name="Numata K."/>
            <person name="Arakawa K."/>
        </authorList>
    </citation>
    <scope>NUCLEOTIDE SEQUENCE [LARGE SCALE GENOMIC DNA]</scope>
</reference>
<proteinExistence type="predicted"/>
<gene>
    <name evidence="1" type="ORF">EVAR_89864_1</name>
</gene>
<keyword evidence="2" id="KW-1185">Reference proteome</keyword>